<evidence type="ECO:0000313" key="1">
    <source>
        <dbReference type="EMBL" id="RWW91733.1"/>
    </source>
</evidence>
<dbReference type="RefSeq" id="WP_128391452.1">
    <property type="nucleotide sequence ID" value="NZ_SBII01000018.1"/>
</dbReference>
<dbReference type="Proteomes" id="UP000287527">
    <property type="component" value="Unassembled WGS sequence"/>
</dbReference>
<accession>A0A3S3QF11</accession>
<evidence type="ECO:0000313" key="2">
    <source>
        <dbReference type="Proteomes" id="UP000287527"/>
    </source>
</evidence>
<sequence length="116" mass="13848">MVKEVYNELKQEFKNKTHNESLFDDFCYKYIIEAVEDKDLLEVLNKHNKDISKVKTLDYFDNEKILTRAIKINTLLEVSKDFNEFQKLVNIIKPEKSTDTVEFDKVLIELIKTKKE</sequence>
<gene>
    <name evidence="1" type="ORF">EPI11_18365</name>
</gene>
<keyword evidence="2" id="KW-1185">Reference proteome</keyword>
<dbReference type="AlphaFoldDB" id="A0A3S3QF11"/>
<dbReference type="EMBL" id="SBII01000018">
    <property type="protein sequence ID" value="RWW91733.1"/>
    <property type="molecule type" value="Genomic_DNA"/>
</dbReference>
<protein>
    <submittedName>
        <fullName evidence="1">Uncharacterized protein</fullName>
    </submittedName>
</protein>
<dbReference type="OrthoDB" id="1452863at2"/>
<name>A0A3S3QF11_9FLAO</name>
<organism evidence="1 2">
    <name type="scientific">Flavobacterium cerinum</name>
    <dbReference type="NCBI Taxonomy" id="2502784"/>
    <lineage>
        <taxon>Bacteria</taxon>
        <taxon>Pseudomonadati</taxon>
        <taxon>Bacteroidota</taxon>
        <taxon>Flavobacteriia</taxon>
        <taxon>Flavobacteriales</taxon>
        <taxon>Flavobacteriaceae</taxon>
        <taxon>Flavobacterium</taxon>
    </lineage>
</organism>
<reference evidence="1 2" key="1">
    <citation type="submission" date="2019-01" db="EMBL/GenBank/DDBJ databases">
        <title>Flavobacterium sp. nov.,isolated from freshwater.</title>
        <authorList>
            <person name="Zhang R."/>
            <person name="Du Z.-J."/>
        </authorList>
    </citation>
    <scope>NUCLEOTIDE SEQUENCE [LARGE SCALE GENOMIC DNA]</scope>
    <source>
        <strain evidence="1 2">1E403</strain>
    </source>
</reference>
<comment type="caution">
    <text evidence="1">The sequence shown here is derived from an EMBL/GenBank/DDBJ whole genome shotgun (WGS) entry which is preliminary data.</text>
</comment>
<proteinExistence type="predicted"/>